<dbReference type="AlphaFoldDB" id="A0A410FS90"/>
<dbReference type="EMBL" id="CP034928">
    <property type="protein sequence ID" value="QAA75844.1"/>
    <property type="molecule type" value="Genomic_DNA"/>
</dbReference>
<dbReference type="SUPFAM" id="SSF51905">
    <property type="entry name" value="FAD/NAD(P)-binding domain"/>
    <property type="match status" value="1"/>
</dbReference>
<protein>
    <submittedName>
        <fullName evidence="7">Thioredoxin reductase</fullName>
    </submittedName>
</protein>
<gene>
    <name evidence="7" type="ORF">BIP78_0076</name>
</gene>
<evidence type="ECO:0000256" key="2">
    <source>
        <dbReference type="ARBA" id="ARBA00022827"/>
    </source>
</evidence>
<organism evidence="7 8">
    <name type="scientific">Bipolaricaulis sibiricus</name>
    <dbReference type="NCBI Taxonomy" id="2501609"/>
    <lineage>
        <taxon>Bacteria</taxon>
        <taxon>Candidatus Bipolaricaulota</taxon>
        <taxon>Candidatus Bipolaricaulia</taxon>
        <taxon>Candidatus Bipolaricaulales</taxon>
        <taxon>Candidatus Bipolaricaulaceae</taxon>
        <taxon>Candidatus Bipolaricaulis</taxon>
    </lineage>
</organism>
<proteinExistence type="predicted"/>
<evidence type="ECO:0000256" key="3">
    <source>
        <dbReference type="ARBA" id="ARBA00023002"/>
    </source>
</evidence>
<dbReference type="InterPro" id="IPR050097">
    <property type="entry name" value="Ferredoxin-NADP_redctase_2"/>
</dbReference>
<evidence type="ECO:0000259" key="6">
    <source>
        <dbReference type="Pfam" id="PF07992"/>
    </source>
</evidence>
<dbReference type="PRINTS" id="PR00368">
    <property type="entry name" value="FADPNR"/>
</dbReference>
<keyword evidence="2" id="KW-0274">FAD</keyword>
<sequence length="314" mass="33555">MTNEWWDVVIVGGGPAGLSAAIYAPRAGLTTLLVEKALPGGQMLETPAIENYPGFVEPVSGFDLAEKMRAQAERLGTSFQTAEVTGLQAVGAGWELAVGDHVVRARSVIAASGAHPRELPARGAKELVGRGISYCAVCDGFFFRDKTVLVVGGGDGAFTEALVLSHLCQKVYLAVHRPQTDPRAVRAKAALQEKVFADPKIEVLWGVEVDEVRGEQGVKSVLLREVTTGRRRELPVDGVFVKIGWKPNTDWLRGVATLTEAGYVVTDSFMRTDRPGLFAAGDVRDPAVRRAQAVIAAAEGALAALSAEWYTCTL</sequence>
<keyword evidence="3" id="KW-0560">Oxidoreductase</keyword>
<dbReference type="InterPro" id="IPR036188">
    <property type="entry name" value="FAD/NAD-bd_sf"/>
</dbReference>
<dbReference type="PROSITE" id="PS00573">
    <property type="entry name" value="PYRIDINE_REDOX_2"/>
    <property type="match status" value="1"/>
</dbReference>
<evidence type="ECO:0000256" key="1">
    <source>
        <dbReference type="ARBA" id="ARBA00022630"/>
    </source>
</evidence>
<dbReference type="PANTHER" id="PTHR48105">
    <property type="entry name" value="THIOREDOXIN REDUCTASE 1-RELATED-RELATED"/>
    <property type="match status" value="1"/>
</dbReference>
<accession>A0A410FS90</accession>
<dbReference type="KEGG" id="bih:BIP78_0076"/>
<keyword evidence="1" id="KW-0285">Flavoprotein</keyword>
<evidence type="ECO:0000313" key="7">
    <source>
        <dbReference type="EMBL" id="QAA75844.1"/>
    </source>
</evidence>
<feature type="domain" description="FAD/NAD(P)-binding" evidence="6">
    <location>
        <begin position="7"/>
        <end position="298"/>
    </location>
</feature>
<evidence type="ECO:0000313" key="8">
    <source>
        <dbReference type="Proteomes" id="UP000287233"/>
    </source>
</evidence>
<dbReference type="Proteomes" id="UP000287233">
    <property type="component" value="Chromosome"/>
</dbReference>
<keyword evidence="4" id="KW-1015">Disulfide bond</keyword>
<dbReference type="PRINTS" id="PR00469">
    <property type="entry name" value="PNDRDTASEII"/>
</dbReference>
<name>A0A410FS90_BIPS1</name>
<evidence type="ECO:0000256" key="4">
    <source>
        <dbReference type="ARBA" id="ARBA00023157"/>
    </source>
</evidence>
<dbReference type="InterPro" id="IPR023753">
    <property type="entry name" value="FAD/NAD-binding_dom"/>
</dbReference>
<evidence type="ECO:0000256" key="5">
    <source>
        <dbReference type="ARBA" id="ARBA00023284"/>
    </source>
</evidence>
<reference evidence="8" key="1">
    <citation type="submission" date="2018-12" db="EMBL/GenBank/DDBJ databases">
        <title>Complete genome sequence of an uncultured bacterium of the candidate phylum Bipolaricaulota.</title>
        <authorList>
            <person name="Kadnikov V.V."/>
            <person name="Mardanov A.V."/>
            <person name="Beletsky A.V."/>
            <person name="Frank Y.A."/>
            <person name="Karnachuk O.V."/>
            <person name="Ravin N.V."/>
        </authorList>
    </citation>
    <scope>NUCLEOTIDE SEQUENCE [LARGE SCALE GENOMIC DNA]</scope>
</reference>
<keyword evidence="5" id="KW-0676">Redox-active center</keyword>
<dbReference type="Gene3D" id="3.50.50.60">
    <property type="entry name" value="FAD/NAD(P)-binding domain"/>
    <property type="match status" value="2"/>
</dbReference>
<dbReference type="GO" id="GO:0016668">
    <property type="term" value="F:oxidoreductase activity, acting on a sulfur group of donors, NAD(P) as acceptor"/>
    <property type="evidence" value="ECO:0007669"/>
    <property type="project" value="UniProtKB-ARBA"/>
</dbReference>
<dbReference type="InterPro" id="IPR008255">
    <property type="entry name" value="Pyr_nucl-diS_OxRdtase_2_AS"/>
</dbReference>
<dbReference type="Pfam" id="PF07992">
    <property type="entry name" value="Pyr_redox_2"/>
    <property type="match status" value="1"/>
</dbReference>